<evidence type="ECO:0000259" key="13">
    <source>
        <dbReference type="SMART" id="SM00382"/>
    </source>
</evidence>
<keyword evidence="3" id="KW-0812">Transmembrane</keyword>
<dbReference type="InterPro" id="IPR001270">
    <property type="entry name" value="ClpA/B"/>
</dbReference>
<keyword evidence="9" id="KW-0496">Mitochondrion</keyword>
<evidence type="ECO:0000256" key="11">
    <source>
        <dbReference type="ARBA" id="ARBA00048778"/>
    </source>
</evidence>
<evidence type="ECO:0000256" key="5">
    <source>
        <dbReference type="ARBA" id="ARBA00022792"/>
    </source>
</evidence>
<comment type="caution">
    <text evidence="15">The sequence shown here is derived from an EMBL/GenBank/DDBJ whole genome shotgun (WGS) entry which is preliminary data.</text>
</comment>
<dbReference type="InterPro" id="IPR003960">
    <property type="entry name" value="ATPase_AAA_CS"/>
</dbReference>
<dbReference type="Pfam" id="PF00004">
    <property type="entry name" value="AAA"/>
    <property type="match status" value="1"/>
</dbReference>
<dbReference type="Proteomes" id="UP000293360">
    <property type="component" value="Unassembled WGS sequence"/>
</dbReference>
<keyword evidence="8" id="KW-1133">Transmembrane helix</keyword>
<dbReference type="InterPro" id="IPR057495">
    <property type="entry name" value="AAA_lid_BCS1"/>
</dbReference>
<evidence type="ECO:0000256" key="10">
    <source>
        <dbReference type="ARBA" id="ARBA00023136"/>
    </source>
</evidence>
<keyword evidence="7 12" id="KW-0067">ATP-binding</keyword>
<evidence type="ECO:0000256" key="1">
    <source>
        <dbReference type="ARBA" id="ARBA00004434"/>
    </source>
</evidence>
<comment type="catalytic activity">
    <reaction evidence="11">
        <text>ATP + H2O = ADP + phosphate + H(+)</text>
        <dbReference type="Rhea" id="RHEA:13065"/>
        <dbReference type="ChEBI" id="CHEBI:15377"/>
        <dbReference type="ChEBI" id="CHEBI:15378"/>
        <dbReference type="ChEBI" id="CHEBI:30616"/>
        <dbReference type="ChEBI" id="CHEBI:43474"/>
        <dbReference type="ChEBI" id="CHEBI:456216"/>
    </reaction>
    <physiologicalReaction direction="left-to-right" evidence="11">
        <dbReference type="Rhea" id="RHEA:13066"/>
    </physiologicalReaction>
</comment>
<evidence type="ECO:0000256" key="6">
    <source>
        <dbReference type="ARBA" id="ARBA00022801"/>
    </source>
</evidence>
<feature type="domain" description="AAA+ ATPase" evidence="13">
    <location>
        <begin position="262"/>
        <end position="398"/>
    </location>
</feature>
<dbReference type="OrthoDB" id="10251412at2759"/>
<sequence length="491" mass="55702">MARPHLAGQTVGQIYFEPWSHGISVMRAVLTRWSELDITHTGSIIAIAGVAPSAWHFIKCTWQDISGWVSQFFLASVTIPGGDPLNRHIIQWIQANKSRHYRIFTGRSEVQRDNTDRAAALKKTRRPVQYCPHWVSRWFWHQKNFFIATRAMDSFKTAISNPAYDGIGGEDLTISCFGRSADPIMKLIDVCREFADQQTQFFVIIYSRDRYGLSWQPKYRKPIRRLETVHFDDDVKQDLVADIKQYLDPKTQRLYQSRSMPYRRGYLFYGPPGTGKTSLTTALAGEFGLDLYEMKIPSVATDAELEQMFQEIPPQCIVLLEDIDAVWVDRSFSSADSRSNGANDKSTCTLSGLLNVLDGVGSQEGRIVIMTTNKPELLDAALVRPGRVDMKVFLGNISQKSAEQMFVRMFAPELSVDSILDIRHVQELASQFAKQIPEDTFTPSQLQGFFQLHLNSAADAALSIHSWVDKELAKSSEKDFEVVSSERKVIR</sequence>
<evidence type="ECO:0000256" key="7">
    <source>
        <dbReference type="ARBA" id="ARBA00022840"/>
    </source>
</evidence>
<protein>
    <recommendedName>
        <fullName evidence="17">AAA+ ATPase domain-containing protein</fullName>
    </recommendedName>
</protein>
<dbReference type="Pfam" id="PF08740">
    <property type="entry name" value="BCS1_N"/>
    <property type="match status" value="1"/>
</dbReference>
<dbReference type="InterPro" id="IPR014851">
    <property type="entry name" value="BCS1_N"/>
</dbReference>
<evidence type="ECO:0000256" key="9">
    <source>
        <dbReference type="ARBA" id="ARBA00023128"/>
    </source>
</evidence>
<dbReference type="PRINTS" id="PR00300">
    <property type="entry name" value="CLPPROTEASEA"/>
</dbReference>
<keyword evidence="16" id="KW-1185">Reference proteome</keyword>
<dbReference type="InterPro" id="IPR027417">
    <property type="entry name" value="P-loop_NTPase"/>
</dbReference>
<dbReference type="Gene3D" id="3.40.50.300">
    <property type="entry name" value="P-loop containing nucleotide triphosphate hydrolases"/>
    <property type="match status" value="1"/>
</dbReference>
<keyword evidence="10" id="KW-0472">Membrane</keyword>
<keyword evidence="6" id="KW-0378">Hydrolase</keyword>
<dbReference type="EMBL" id="QJNU01000470">
    <property type="protein sequence ID" value="RYO98226.1"/>
    <property type="molecule type" value="Genomic_DNA"/>
</dbReference>
<gene>
    <name evidence="15" type="ORF">DL764_007154</name>
</gene>
<organism evidence="15 16">
    <name type="scientific">Monosporascus ibericus</name>
    <dbReference type="NCBI Taxonomy" id="155417"/>
    <lineage>
        <taxon>Eukaryota</taxon>
        <taxon>Fungi</taxon>
        <taxon>Dikarya</taxon>
        <taxon>Ascomycota</taxon>
        <taxon>Pezizomycotina</taxon>
        <taxon>Sordariomycetes</taxon>
        <taxon>Xylariomycetidae</taxon>
        <taxon>Xylariales</taxon>
        <taxon>Xylariales incertae sedis</taxon>
        <taxon>Monosporascus</taxon>
    </lineage>
</organism>
<evidence type="ECO:0000256" key="8">
    <source>
        <dbReference type="ARBA" id="ARBA00022989"/>
    </source>
</evidence>
<comment type="subcellular location">
    <subcellularLocation>
        <location evidence="1">Mitochondrion inner membrane</location>
        <topology evidence="1">Single-pass membrane protein</topology>
    </subcellularLocation>
</comment>
<name>A0A4Q4T6E4_9PEZI</name>
<feature type="domain" description="BCS1 N-terminal" evidence="14">
    <location>
        <begin position="48"/>
        <end position="229"/>
    </location>
</feature>
<dbReference type="SMART" id="SM01024">
    <property type="entry name" value="BCS1_N"/>
    <property type="match status" value="1"/>
</dbReference>
<dbReference type="GO" id="GO:0016887">
    <property type="term" value="F:ATP hydrolysis activity"/>
    <property type="evidence" value="ECO:0007669"/>
    <property type="project" value="InterPro"/>
</dbReference>
<dbReference type="GO" id="GO:0005743">
    <property type="term" value="C:mitochondrial inner membrane"/>
    <property type="evidence" value="ECO:0007669"/>
    <property type="project" value="UniProtKB-SubCell"/>
</dbReference>
<keyword evidence="4 12" id="KW-0547">Nucleotide-binding</keyword>
<evidence type="ECO:0000256" key="4">
    <source>
        <dbReference type="ARBA" id="ARBA00022741"/>
    </source>
</evidence>
<dbReference type="SUPFAM" id="SSF52540">
    <property type="entry name" value="P-loop containing nucleoside triphosphate hydrolases"/>
    <property type="match status" value="1"/>
</dbReference>
<dbReference type="InterPro" id="IPR003959">
    <property type="entry name" value="ATPase_AAA_core"/>
</dbReference>
<evidence type="ECO:0000313" key="16">
    <source>
        <dbReference type="Proteomes" id="UP000293360"/>
    </source>
</evidence>
<evidence type="ECO:0000256" key="3">
    <source>
        <dbReference type="ARBA" id="ARBA00022692"/>
    </source>
</evidence>
<dbReference type="InterPro" id="IPR050747">
    <property type="entry name" value="Mitochondrial_chaperone_BCS1"/>
</dbReference>
<evidence type="ECO:0000313" key="15">
    <source>
        <dbReference type="EMBL" id="RYO98226.1"/>
    </source>
</evidence>
<keyword evidence="5" id="KW-0999">Mitochondrion inner membrane</keyword>
<proteinExistence type="inferred from homology"/>
<evidence type="ECO:0000256" key="2">
    <source>
        <dbReference type="ARBA" id="ARBA00007448"/>
    </source>
</evidence>
<dbReference type="PANTHER" id="PTHR23070">
    <property type="entry name" value="BCS1 AAA-TYPE ATPASE"/>
    <property type="match status" value="1"/>
</dbReference>
<dbReference type="InterPro" id="IPR003593">
    <property type="entry name" value="AAA+_ATPase"/>
</dbReference>
<accession>A0A4Q4T6E4</accession>
<dbReference type="AlphaFoldDB" id="A0A4Q4T6E4"/>
<dbReference type="SMART" id="SM00382">
    <property type="entry name" value="AAA"/>
    <property type="match status" value="1"/>
</dbReference>
<comment type="similarity">
    <text evidence="2">Belongs to the AAA ATPase family. BCS1 subfamily.</text>
</comment>
<evidence type="ECO:0000256" key="12">
    <source>
        <dbReference type="RuleBase" id="RU003651"/>
    </source>
</evidence>
<dbReference type="GO" id="GO:0005524">
    <property type="term" value="F:ATP binding"/>
    <property type="evidence" value="ECO:0007669"/>
    <property type="project" value="UniProtKB-KW"/>
</dbReference>
<dbReference type="Pfam" id="PF25426">
    <property type="entry name" value="AAA_lid_BCS1"/>
    <property type="match status" value="1"/>
</dbReference>
<dbReference type="STRING" id="155417.A0A4Q4T6E4"/>
<evidence type="ECO:0000259" key="14">
    <source>
        <dbReference type="SMART" id="SM01024"/>
    </source>
</evidence>
<evidence type="ECO:0008006" key="17">
    <source>
        <dbReference type="Google" id="ProtNLM"/>
    </source>
</evidence>
<reference evidence="15 16" key="1">
    <citation type="submission" date="2018-06" db="EMBL/GenBank/DDBJ databases">
        <title>Complete Genomes of Monosporascus.</title>
        <authorList>
            <person name="Robinson A.J."/>
            <person name="Natvig D.O."/>
        </authorList>
    </citation>
    <scope>NUCLEOTIDE SEQUENCE [LARGE SCALE GENOMIC DNA]</scope>
    <source>
        <strain evidence="15 16">CBS 110550</strain>
    </source>
</reference>
<dbReference type="PROSITE" id="PS00674">
    <property type="entry name" value="AAA"/>
    <property type="match status" value="1"/>
</dbReference>